<dbReference type="Pfam" id="PF03857">
    <property type="entry name" value="Colicin_im"/>
    <property type="match status" value="1"/>
</dbReference>
<dbReference type="AlphaFoldDB" id="A0A1S8YDF3"/>
<proteinExistence type="predicted"/>
<evidence type="ECO:0000313" key="2">
    <source>
        <dbReference type="EMBL" id="OON37139.1"/>
    </source>
</evidence>
<comment type="caution">
    <text evidence="2">The sequence shown here is derived from an EMBL/GenBank/DDBJ whole genome shotgun (WGS) entry which is preliminary data.</text>
</comment>
<keyword evidence="1" id="KW-1133">Transmembrane helix</keyword>
<dbReference type="GO" id="GO:0030153">
    <property type="term" value="P:bacteriocin immunity"/>
    <property type="evidence" value="ECO:0007669"/>
    <property type="project" value="InterPro"/>
</dbReference>
<gene>
    <name evidence="2" type="ORF">BTJ39_20675</name>
</gene>
<feature type="transmembrane region" description="Helical" evidence="1">
    <location>
        <begin position="12"/>
        <end position="32"/>
    </location>
</feature>
<dbReference type="EMBL" id="MRUL01000021">
    <property type="protein sequence ID" value="OON37139.1"/>
    <property type="molecule type" value="Genomic_DNA"/>
</dbReference>
<protein>
    <submittedName>
        <fullName evidence="2">Uncharacterized protein</fullName>
    </submittedName>
</protein>
<sequence>MTIKNNKSTYFIIRLFLLYSILCLVIVYTFLFCNHELTTSGRLLRFISKNDYFLTFFYIGLYAGFIFLYLYFFGFLSVPVSA</sequence>
<name>A0A1S8YDF3_9GAMM</name>
<dbReference type="GO" id="GO:0015643">
    <property type="term" value="F:toxic substance binding"/>
    <property type="evidence" value="ECO:0007669"/>
    <property type="project" value="InterPro"/>
</dbReference>
<evidence type="ECO:0000313" key="3">
    <source>
        <dbReference type="Proteomes" id="UP000190667"/>
    </source>
</evidence>
<keyword evidence="1" id="KW-0472">Membrane</keyword>
<accession>A0A1S8YDF3</accession>
<keyword evidence="3" id="KW-1185">Reference proteome</keyword>
<organism evidence="2 3">
    <name type="scientific">Izhakiella australiensis</name>
    <dbReference type="NCBI Taxonomy" id="1926881"/>
    <lineage>
        <taxon>Bacteria</taxon>
        <taxon>Pseudomonadati</taxon>
        <taxon>Pseudomonadota</taxon>
        <taxon>Gammaproteobacteria</taxon>
        <taxon>Enterobacterales</taxon>
        <taxon>Erwiniaceae</taxon>
        <taxon>Izhakiella</taxon>
    </lineage>
</organism>
<feature type="transmembrane region" description="Helical" evidence="1">
    <location>
        <begin position="52"/>
        <end position="76"/>
    </location>
</feature>
<dbReference type="STRING" id="1926881.BTJ39_20675"/>
<evidence type="ECO:0000256" key="1">
    <source>
        <dbReference type="SAM" id="Phobius"/>
    </source>
</evidence>
<dbReference type="InterPro" id="IPR005557">
    <property type="entry name" value="Colicin_im"/>
</dbReference>
<keyword evidence="1" id="KW-0812">Transmembrane</keyword>
<dbReference type="Proteomes" id="UP000190667">
    <property type="component" value="Unassembled WGS sequence"/>
</dbReference>
<reference evidence="2 3" key="1">
    <citation type="submission" date="2016-12" db="EMBL/GenBank/DDBJ databases">
        <title>Izhakiella australiana sp. nov. of genus Izhakiella isolated from Australian desert.</title>
        <authorList>
            <person name="Ji M."/>
        </authorList>
    </citation>
    <scope>NUCLEOTIDE SEQUENCE [LARGE SCALE GENOMIC DNA]</scope>
    <source>
        <strain evidence="2 3">D4N98</strain>
    </source>
</reference>